<dbReference type="PROSITE" id="PS50235">
    <property type="entry name" value="USP_3"/>
    <property type="match status" value="1"/>
</dbReference>
<dbReference type="InterPro" id="IPR001394">
    <property type="entry name" value="Peptidase_C19_UCH"/>
</dbReference>
<reference evidence="3" key="2">
    <citation type="submission" date="2025-09" db="UniProtKB">
        <authorList>
            <consortium name="Ensembl"/>
        </authorList>
    </citation>
    <scope>IDENTIFICATION</scope>
</reference>
<accession>A0A3Q0TGZ3</accession>
<organism evidence="3 4">
    <name type="scientific">Amphilophus citrinellus</name>
    <name type="common">Midas cichlid</name>
    <name type="synonym">Cichlasoma citrinellum</name>
    <dbReference type="NCBI Taxonomy" id="61819"/>
    <lineage>
        <taxon>Eukaryota</taxon>
        <taxon>Metazoa</taxon>
        <taxon>Chordata</taxon>
        <taxon>Craniata</taxon>
        <taxon>Vertebrata</taxon>
        <taxon>Euteleostomi</taxon>
        <taxon>Actinopterygii</taxon>
        <taxon>Neopterygii</taxon>
        <taxon>Teleostei</taxon>
        <taxon>Neoteleostei</taxon>
        <taxon>Acanthomorphata</taxon>
        <taxon>Ovalentaria</taxon>
        <taxon>Cichlomorphae</taxon>
        <taxon>Cichliformes</taxon>
        <taxon>Cichlidae</taxon>
        <taxon>New World cichlids</taxon>
        <taxon>Cichlasomatinae</taxon>
        <taxon>Heroini</taxon>
        <taxon>Amphilophus</taxon>
    </lineage>
</organism>
<dbReference type="InterPro" id="IPR050164">
    <property type="entry name" value="Peptidase_C19"/>
</dbReference>
<dbReference type="InterPro" id="IPR018200">
    <property type="entry name" value="USP_CS"/>
</dbReference>
<dbReference type="Gene3D" id="3.90.70.10">
    <property type="entry name" value="Cysteine proteinases"/>
    <property type="match status" value="1"/>
</dbReference>
<sequence>MWELHCTKPLISYRDPNTPGFSRKTYASNLSKLVGVYTPECLAVFESDYMKSFAARALYDEYKDKRPTIEQIQKSLQIANRGQIDNEFVNMGALCITLFPQERLTPSSLLAQNRYKYLKNDVCEAKVPDYSMPCSFKVGEFKPTDVIVAKDSNSRVMQTIQEQRIIEPRKVFYGVDVLRLSPDKIQPFEWYQMKVKDLESRYTSKYYKKSVVKRKGDPSCDRIPVRKICDKQLVVRAGSAAAADTRFKICDPLQSHPHRPCQAGTSATPSHPPRPCQAGTSANATPSRPPGPCQAGTQQQQGMMRGLINNRSHCGINSVVQCLYATRELVECRDREVMLNAGALANRLWCLFHKMQKKGRLDSCSPVPLIEAMAEYSGTTFNDQEDVDYIFKCIVNALEDQGDNATRNAVSNIWTITRRYRMRCTGCEEKQMSFDKTNTFHVYMDRECKDLQSYIDRHSESFAVSDYYCAKCAAVTKLEVIASLVCLPAVLCVTIGRVQRSSHSPFELTKLFTNFAFQETIDLSNRATPTLPARAMYRLYAVITHTGTPTQGHYKAYVKHNGEWYCADDTHVSWSSWDRVKLSYGATCMYSEVAYMLMYRHASDWGNM</sequence>
<dbReference type="GeneTree" id="ENSGT00940000174852"/>
<dbReference type="Ensembl" id="ENSACIT00000032158.1">
    <property type="protein sequence ID" value="ENSACIP00000031337.1"/>
    <property type="gene ID" value="ENSACIG00000024214.1"/>
</dbReference>
<dbReference type="GO" id="GO:0004843">
    <property type="term" value="F:cysteine-type deubiquitinase activity"/>
    <property type="evidence" value="ECO:0007669"/>
    <property type="project" value="InterPro"/>
</dbReference>
<evidence type="ECO:0000259" key="2">
    <source>
        <dbReference type="PROSITE" id="PS50235"/>
    </source>
</evidence>
<dbReference type="Pfam" id="PF00443">
    <property type="entry name" value="UCH"/>
    <property type="match status" value="1"/>
</dbReference>
<dbReference type="InterPro" id="IPR028889">
    <property type="entry name" value="USP"/>
</dbReference>
<dbReference type="SUPFAM" id="SSF54001">
    <property type="entry name" value="Cysteine proteinases"/>
    <property type="match status" value="1"/>
</dbReference>
<evidence type="ECO:0000313" key="3">
    <source>
        <dbReference type="Ensembl" id="ENSACIP00000031337.1"/>
    </source>
</evidence>
<dbReference type="GO" id="GO:0005634">
    <property type="term" value="C:nucleus"/>
    <property type="evidence" value="ECO:0007669"/>
    <property type="project" value="TreeGrafter"/>
</dbReference>
<dbReference type="STRING" id="61819.ENSACIP00000031337"/>
<evidence type="ECO:0000256" key="1">
    <source>
        <dbReference type="SAM" id="MobiDB-lite"/>
    </source>
</evidence>
<evidence type="ECO:0000313" key="4">
    <source>
        <dbReference type="Proteomes" id="UP000261340"/>
    </source>
</evidence>
<dbReference type="InterPro" id="IPR038765">
    <property type="entry name" value="Papain-like_cys_pep_sf"/>
</dbReference>
<dbReference type="GO" id="GO:0005829">
    <property type="term" value="C:cytosol"/>
    <property type="evidence" value="ECO:0007669"/>
    <property type="project" value="TreeGrafter"/>
</dbReference>
<protein>
    <recommendedName>
        <fullName evidence="2">USP domain-containing protein</fullName>
    </recommendedName>
</protein>
<dbReference type="AlphaFoldDB" id="A0A3Q0TGZ3"/>
<dbReference type="Proteomes" id="UP000261340">
    <property type="component" value="Unplaced"/>
</dbReference>
<dbReference type="GO" id="GO:0016579">
    <property type="term" value="P:protein deubiquitination"/>
    <property type="evidence" value="ECO:0007669"/>
    <property type="project" value="InterPro"/>
</dbReference>
<feature type="domain" description="USP" evidence="2">
    <location>
        <begin position="305"/>
        <end position="602"/>
    </location>
</feature>
<dbReference type="PANTHER" id="PTHR24006">
    <property type="entry name" value="UBIQUITIN CARBOXYL-TERMINAL HYDROLASE"/>
    <property type="match status" value="1"/>
</dbReference>
<dbReference type="CDD" id="cd02257">
    <property type="entry name" value="Peptidase_C19"/>
    <property type="match status" value="1"/>
</dbReference>
<name>A0A3Q0TGZ3_AMPCI</name>
<proteinExistence type="predicted"/>
<dbReference type="PROSITE" id="PS00973">
    <property type="entry name" value="USP_2"/>
    <property type="match status" value="1"/>
</dbReference>
<keyword evidence="4" id="KW-1185">Reference proteome</keyword>
<reference evidence="3" key="1">
    <citation type="submission" date="2025-08" db="UniProtKB">
        <authorList>
            <consortium name="Ensembl"/>
        </authorList>
    </citation>
    <scope>IDENTIFICATION</scope>
</reference>
<feature type="region of interest" description="Disordered" evidence="1">
    <location>
        <begin position="258"/>
        <end position="298"/>
    </location>
</feature>